<comment type="caution">
    <text evidence="2">The sequence shown here is derived from an EMBL/GenBank/DDBJ whole genome shotgun (WGS) entry which is preliminary data.</text>
</comment>
<feature type="region of interest" description="Disordered" evidence="1">
    <location>
        <begin position="1"/>
        <end position="81"/>
    </location>
</feature>
<evidence type="ECO:0000313" key="3">
    <source>
        <dbReference type="Proteomes" id="UP000722485"/>
    </source>
</evidence>
<gene>
    <name evidence="2" type="ORF">G7Z17_g12570</name>
</gene>
<dbReference type="EMBL" id="JAANBB010000583">
    <property type="protein sequence ID" value="KAF7538769.1"/>
    <property type="molecule type" value="Genomic_DNA"/>
</dbReference>
<reference evidence="2" key="1">
    <citation type="submission" date="2020-03" db="EMBL/GenBank/DDBJ databases">
        <title>Draft Genome Sequence of Cylindrodendrum hubeiense.</title>
        <authorList>
            <person name="Buettner E."/>
            <person name="Kellner H."/>
        </authorList>
    </citation>
    <scope>NUCLEOTIDE SEQUENCE</scope>
    <source>
        <strain evidence="2">IHI 201604</strain>
    </source>
</reference>
<evidence type="ECO:0000256" key="1">
    <source>
        <dbReference type="SAM" id="MobiDB-lite"/>
    </source>
</evidence>
<dbReference type="OrthoDB" id="3913483at2759"/>
<dbReference type="Proteomes" id="UP000722485">
    <property type="component" value="Unassembled WGS sequence"/>
</dbReference>
<dbReference type="AlphaFoldDB" id="A0A9P5GYR6"/>
<protein>
    <submittedName>
        <fullName evidence="2">Uncharacterized protein</fullName>
    </submittedName>
</protein>
<organism evidence="2 3">
    <name type="scientific">Cylindrodendrum hubeiense</name>
    <dbReference type="NCBI Taxonomy" id="595255"/>
    <lineage>
        <taxon>Eukaryota</taxon>
        <taxon>Fungi</taxon>
        <taxon>Dikarya</taxon>
        <taxon>Ascomycota</taxon>
        <taxon>Pezizomycotina</taxon>
        <taxon>Sordariomycetes</taxon>
        <taxon>Hypocreomycetidae</taxon>
        <taxon>Hypocreales</taxon>
        <taxon>Nectriaceae</taxon>
        <taxon>Cylindrodendrum</taxon>
    </lineage>
</organism>
<accession>A0A9P5GYR6</accession>
<keyword evidence="3" id="KW-1185">Reference proteome</keyword>
<sequence>MTRSKQQEIADAMTSLPLLEQPPKAPDWQSADARDVNVVGSGRTEASTGTDKSAESRLRSPSTRGANMDMGGIGREDESKE</sequence>
<evidence type="ECO:0000313" key="2">
    <source>
        <dbReference type="EMBL" id="KAF7538769.1"/>
    </source>
</evidence>
<proteinExistence type="predicted"/>
<name>A0A9P5GYR6_9HYPO</name>